<evidence type="ECO:0000313" key="3">
    <source>
        <dbReference type="Proteomes" id="UP001219525"/>
    </source>
</evidence>
<feature type="compositionally biased region" description="Basic and acidic residues" evidence="1">
    <location>
        <begin position="61"/>
        <end position="71"/>
    </location>
</feature>
<feature type="non-terminal residue" evidence="2">
    <location>
        <position position="1"/>
    </location>
</feature>
<organism evidence="2 3">
    <name type="scientific">Mycena pura</name>
    <dbReference type="NCBI Taxonomy" id="153505"/>
    <lineage>
        <taxon>Eukaryota</taxon>
        <taxon>Fungi</taxon>
        <taxon>Dikarya</taxon>
        <taxon>Basidiomycota</taxon>
        <taxon>Agaricomycotina</taxon>
        <taxon>Agaricomycetes</taxon>
        <taxon>Agaricomycetidae</taxon>
        <taxon>Agaricales</taxon>
        <taxon>Marasmiineae</taxon>
        <taxon>Mycenaceae</taxon>
        <taxon>Mycena</taxon>
    </lineage>
</organism>
<keyword evidence="3" id="KW-1185">Reference proteome</keyword>
<feature type="non-terminal residue" evidence="2">
    <location>
        <position position="135"/>
    </location>
</feature>
<name>A0AAD6VL96_9AGAR</name>
<comment type="caution">
    <text evidence="2">The sequence shown here is derived from an EMBL/GenBank/DDBJ whole genome shotgun (WGS) entry which is preliminary data.</text>
</comment>
<gene>
    <name evidence="2" type="ORF">GGX14DRAFT_309807</name>
</gene>
<evidence type="ECO:0000256" key="1">
    <source>
        <dbReference type="SAM" id="MobiDB-lite"/>
    </source>
</evidence>
<evidence type="ECO:0000313" key="2">
    <source>
        <dbReference type="EMBL" id="KAJ7215520.1"/>
    </source>
</evidence>
<reference evidence="2" key="1">
    <citation type="submission" date="2023-03" db="EMBL/GenBank/DDBJ databases">
        <title>Massive genome expansion in bonnet fungi (Mycena s.s.) driven by repeated elements and novel gene families across ecological guilds.</title>
        <authorList>
            <consortium name="Lawrence Berkeley National Laboratory"/>
            <person name="Harder C.B."/>
            <person name="Miyauchi S."/>
            <person name="Viragh M."/>
            <person name="Kuo A."/>
            <person name="Thoen E."/>
            <person name="Andreopoulos B."/>
            <person name="Lu D."/>
            <person name="Skrede I."/>
            <person name="Drula E."/>
            <person name="Henrissat B."/>
            <person name="Morin E."/>
            <person name="Kohler A."/>
            <person name="Barry K."/>
            <person name="LaButti K."/>
            <person name="Morin E."/>
            <person name="Salamov A."/>
            <person name="Lipzen A."/>
            <person name="Mereny Z."/>
            <person name="Hegedus B."/>
            <person name="Baldrian P."/>
            <person name="Stursova M."/>
            <person name="Weitz H."/>
            <person name="Taylor A."/>
            <person name="Grigoriev I.V."/>
            <person name="Nagy L.G."/>
            <person name="Martin F."/>
            <person name="Kauserud H."/>
        </authorList>
    </citation>
    <scope>NUCLEOTIDE SEQUENCE</scope>
    <source>
        <strain evidence="2">9144</strain>
    </source>
</reference>
<sequence>KNLFPEPFNTLVLDLLGAMATWHAYAKMRLHTDSTLSSFKSATSSLGSLSRKFSKMTASLKTRELPKESEARRRRYSRKSKQTDKRRGAQLEGDSDAQLLRFWNLCTYKFHALGDYILAIIRFGTTDSYSTQLVR</sequence>
<dbReference type="Proteomes" id="UP001219525">
    <property type="component" value="Unassembled WGS sequence"/>
</dbReference>
<dbReference type="AlphaFoldDB" id="A0AAD6VL96"/>
<protein>
    <submittedName>
        <fullName evidence="2">Uncharacterized protein</fullName>
    </submittedName>
</protein>
<feature type="region of interest" description="Disordered" evidence="1">
    <location>
        <begin position="57"/>
        <end position="92"/>
    </location>
</feature>
<accession>A0AAD6VL96</accession>
<proteinExistence type="predicted"/>
<dbReference type="EMBL" id="JARJCW010000017">
    <property type="protein sequence ID" value="KAJ7215520.1"/>
    <property type="molecule type" value="Genomic_DNA"/>
</dbReference>